<dbReference type="EMBL" id="JBHMAF010000157">
    <property type="protein sequence ID" value="MFB9760608.1"/>
    <property type="molecule type" value="Genomic_DNA"/>
</dbReference>
<comment type="caution">
    <text evidence="1">The sequence shown here is derived from an EMBL/GenBank/DDBJ whole genome shotgun (WGS) entry which is preliminary data.</text>
</comment>
<evidence type="ECO:0000313" key="2">
    <source>
        <dbReference type="Proteomes" id="UP001589609"/>
    </source>
</evidence>
<keyword evidence="2" id="KW-1185">Reference proteome</keyword>
<sequence length="53" mass="6098">MWIITVYLKGNHTTMFEFDTEEEAREVFEKLQGCKILTEVVCFNDPCLAIAAV</sequence>
<organism evidence="1 2">
    <name type="scientific">Ectobacillus funiculus</name>
    <dbReference type="NCBI Taxonomy" id="137993"/>
    <lineage>
        <taxon>Bacteria</taxon>
        <taxon>Bacillati</taxon>
        <taxon>Bacillota</taxon>
        <taxon>Bacilli</taxon>
        <taxon>Bacillales</taxon>
        <taxon>Bacillaceae</taxon>
        <taxon>Ectobacillus</taxon>
    </lineage>
</organism>
<gene>
    <name evidence="1" type="ORF">ACFFMS_20065</name>
</gene>
<name>A0ABV5WJ17_9BACI</name>
<accession>A0ABV5WJ17</accession>
<protein>
    <submittedName>
        <fullName evidence="1">Uncharacterized protein</fullName>
    </submittedName>
</protein>
<reference evidence="1 2" key="1">
    <citation type="submission" date="2024-09" db="EMBL/GenBank/DDBJ databases">
        <authorList>
            <person name="Sun Q."/>
            <person name="Mori K."/>
        </authorList>
    </citation>
    <scope>NUCLEOTIDE SEQUENCE [LARGE SCALE GENOMIC DNA]</scope>
    <source>
        <strain evidence="1 2">JCM 11201</strain>
    </source>
</reference>
<dbReference type="Proteomes" id="UP001589609">
    <property type="component" value="Unassembled WGS sequence"/>
</dbReference>
<proteinExistence type="predicted"/>
<dbReference type="RefSeq" id="WP_379950910.1">
    <property type="nucleotide sequence ID" value="NZ_JBHMAF010000157.1"/>
</dbReference>
<evidence type="ECO:0000313" key="1">
    <source>
        <dbReference type="EMBL" id="MFB9760608.1"/>
    </source>
</evidence>